<organism evidence="9 10">
    <name type="scientific">Mesorhabditis spiculigera</name>
    <dbReference type="NCBI Taxonomy" id="96644"/>
    <lineage>
        <taxon>Eukaryota</taxon>
        <taxon>Metazoa</taxon>
        <taxon>Ecdysozoa</taxon>
        <taxon>Nematoda</taxon>
        <taxon>Chromadorea</taxon>
        <taxon>Rhabditida</taxon>
        <taxon>Rhabditina</taxon>
        <taxon>Rhabditomorpha</taxon>
        <taxon>Rhabditoidea</taxon>
        <taxon>Rhabditidae</taxon>
        <taxon>Mesorhabditinae</taxon>
        <taxon>Mesorhabditis</taxon>
    </lineage>
</organism>
<sequence length="329" mass="35857">MIYMMSSTPSPNPATQPSLPVSPLNLLAAMQLPNPAVTTQQLIATTLANPILLQQPTPQVSLQSPLESILQQVGLYSNSLQVQIPTVSTVPTTTCIDQQFGNVSLAQLISPLGQISLPSPNLSVSPSAYQFPSATSAFQVPISPANVANLPLGIPQIVTPIPALSVSPSSANGSTFSLLASPTNAADFFQLTTNKDELEIPTCSFNRRLSAPEACRKRPRSPERNRRFSDFTIGQLLRVPAMGGQSVQQPREKSQKRRKQRTIYGMKQTEVLEEAFVSQRYMVGAEREQLASSLALSEAQVRVWFQNRRSKQRKLNRQAGEPEVPGARL</sequence>
<evidence type="ECO:0000259" key="8">
    <source>
        <dbReference type="PROSITE" id="PS50071"/>
    </source>
</evidence>
<evidence type="ECO:0000256" key="6">
    <source>
        <dbReference type="RuleBase" id="RU000682"/>
    </source>
</evidence>
<dbReference type="SMART" id="SM00389">
    <property type="entry name" value="HOX"/>
    <property type="match status" value="1"/>
</dbReference>
<evidence type="ECO:0000256" key="5">
    <source>
        <dbReference type="PROSITE-ProRule" id="PRU00108"/>
    </source>
</evidence>
<dbReference type="EMBL" id="CATQJA010002654">
    <property type="protein sequence ID" value="CAJ0578581.1"/>
    <property type="molecule type" value="Genomic_DNA"/>
</dbReference>
<dbReference type="PROSITE" id="PS50071">
    <property type="entry name" value="HOMEOBOX_2"/>
    <property type="match status" value="1"/>
</dbReference>
<keyword evidence="4 5" id="KW-0539">Nucleus</keyword>
<dbReference type="InterPro" id="IPR017970">
    <property type="entry name" value="Homeobox_CS"/>
</dbReference>
<dbReference type="SUPFAM" id="SSF46689">
    <property type="entry name" value="Homeodomain-like"/>
    <property type="match status" value="1"/>
</dbReference>
<protein>
    <recommendedName>
        <fullName evidence="8">Homeobox domain-containing protein</fullName>
    </recommendedName>
</protein>
<keyword evidence="2 5" id="KW-0238">DNA-binding</keyword>
<dbReference type="GO" id="GO:0030182">
    <property type="term" value="P:neuron differentiation"/>
    <property type="evidence" value="ECO:0007669"/>
    <property type="project" value="TreeGrafter"/>
</dbReference>
<dbReference type="GO" id="GO:0000981">
    <property type="term" value="F:DNA-binding transcription factor activity, RNA polymerase II-specific"/>
    <property type="evidence" value="ECO:0007669"/>
    <property type="project" value="InterPro"/>
</dbReference>
<dbReference type="CDD" id="cd00086">
    <property type="entry name" value="homeodomain"/>
    <property type="match status" value="1"/>
</dbReference>
<feature type="region of interest" description="Disordered" evidence="7">
    <location>
        <begin position="242"/>
        <end position="261"/>
    </location>
</feature>
<evidence type="ECO:0000313" key="9">
    <source>
        <dbReference type="EMBL" id="CAJ0578581.1"/>
    </source>
</evidence>
<gene>
    <name evidence="9" type="ORF">MSPICULIGERA_LOCUS16828</name>
</gene>
<evidence type="ECO:0000313" key="10">
    <source>
        <dbReference type="Proteomes" id="UP001177023"/>
    </source>
</evidence>
<comment type="caution">
    <text evidence="9">The sequence shown here is derived from an EMBL/GenBank/DDBJ whole genome shotgun (WGS) entry which is preliminary data.</text>
</comment>
<dbReference type="InterPro" id="IPR009057">
    <property type="entry name" value="Homeodomain-like_sf"/>
</dbReference>
<accession>A0AA36G7I8</accession>
<feature type="non-terminal residue" evidence="9">
    <location>
        <position position="329"/>
    </location>
</feature>
<evidence type="ECO:0000256" key="2">
    <source>
        <dbReference type="ARBA" id="ARBA00023125"/>
    </source>
</evidence>
<comment type="subcellular location">
    <subcellularLocation>
        <location evidence="1 5 6">Nucleus</location>
    </subcellularLocation>
</comment>
<dbReference type="PANTHER" id="PTHR24339">
    <property type="entry name" value="HOMEOBOX PROTEIN EMX-RELATED"/>
    <property type="match status" value="1"/>
</dbReference>
<feature type="region of interest" description="Disordered" evidence="7">
    <location>
        <begin position="310"/>
        <end position="329"/>
    </location>
</feature>
<dbReference type="InterPro" id="IPR050877">
    <property type="entry name" value="EMX-VAX-Noto_Homeobox_TFs"/>
</dbReference>
<proteinExistence type="predicted"/>
<name>A0AA36G7I8_9BILA</name>
<evidence type="ECO:0000256" key="7">
    <source>
        <dbReference type="SAM" id="MobiDB-lite"/>
    </source>
</evidence>
<evidence type="ECO:0000256" key="1">
    <source>
        <dbReference type="ARBA" id="ARBA00004123"/>
    </source>
</evidence>
<keyword evidence="10" id="KW-1185">Reference proteome</keyword>
<dbReference type="GO" id="GO:0007420">
    <property type="term" value="P:brain development"/>
    <property type="evidence" value="ECO:0007669"/>
    <property type="project" value="TreeGrafter"/>
</dbReference>
<dbReference type="Gene3D" id="1.10.10.60">
    <property type="entry name" value="Homeodomain-like"/>
    <property type="match status" value="1"/>
</dbReference>
<dbReference type="GO" id="GO:0000978">
    <property type="term" value="F:RNA polymerase II cis-regulatory region sequence-specific DNA binding"/>
    <property type="evidence" value="ECO:0007669"/>
    <property type="project" value="TreeGrafter"/>
</dbReference>
<dbReference type="AlphaFoldDB" id="A0AA36G7I8"/>
<keyword evidence="3 5" id="KW-0371">Homeobox</keyword>
<dbReference type="PROSITE" id="PS00027">
    <property type="entry name" value="HOMEOBOX_1"/>
    <property type="match status" value="1"/>
</dbReference>
<evidence type="ECO:0000256" key="4">
    <source>
        <dbReference type="ARBA" id="ARBA00023242"/>
    </source>
</evidence>
<dbReference type="Pfam" id="PF00046">
    <property type="entry name" value="Homeodomain"/>
    <property type="match status" value="1"/>
</dbReference>
<feature type="domain" description="Homeobox" evidence="8">
    <location>
        <begin position="255"/>
        <end position="315"/>
    </location>
</feature>
<evidence type="ECO:0000256" key="3">
    <source>
        <dbReference type="ARBA" id="ARBA00023155"/>
    </source>
</evidence>
<feature type="DNA-binding region" description="Homeobox" evidence="5">
    <location>
        <begin position="257"/>
        <end position="316"/>
    </location>
</feature>
<dbReference type="InterPro" id="IPR001356">
    <property type="entry name" value="HD"/>
</dbReference>
<dbReference type="PANTHER" id="PTHR24339:SF28">
    <property type="entry name" value="E5-RELATED"/>
    <property type="match status" value="1"/>
</dbReference>
<dbReference type="GO" id="GO:0005634">
    <property type="term" value="C:nucleus"/>
    <property type="evidence" value="ECO:0007669"/>
    <property type="project" value="UniProtKB-SubCell"/>
</dbReference>
<dbReference type="Proteomes" id="UP001177023">
    <property type="component" value="Unassembled WGS sequence"/>
</dbReference>
<reference evidence="9" key="1">
    <citation type="submission" date="2023-06" db="EMBL/GenBank/DDBJ databases">
        <authorList>
            <person name="Delattre M."/>
        </authorList>
    </citation>
    <scope>NUCLEOTIDE SEQUENCE</scope>
    <source>
        <strain evidence="9">AF72</strain>
    </source>
</reference>